<dbReference type="Gene3D" id="3.90.930.12">
    <property type="entry name" value="Ribosomal protein L6, alpha-beta domain"/>
    <property type="match status" value="1"/>
</dbReference>
<keyword evidence="4" id="KW-0689">Ribosomal protein</keyword>
<dbReference type="GO" id="GO:0022625">
    <property type="term" value="C:cytosolic large ribosomal subunit"/>
    <property type="evidence" value="ECO:0007669"/>
    <property type="project" value="TreeGrafter"/>
</dbReference>
<evidence type="ECO:0000313" key="6">
    <source>
        <dbReference type="EMBL" id="CAE2322208.1"/>
    </source>
</evidence>
<protein>
    <recommendedName>
        <fullName evidence="7">60S ribosomal protein L9</fullName>
    </recommendedName>
</protein>
<gene>
    <name evidence="6" type="ORF">GTHE00462_LOCUS28019</name>
</gene>
<organism evidence="6">
    <name type="scientific">Guillardia theta</name>
    <name type="common">Cryptophyte</name>
    <name type="synonym">Cryptomonas phi</name>
    <dbReference type="NCBI Taxonomy" id="55529"/>
    <lineage>
        <taxon>Eukaryota</taxon>
        <taxon>Cryptophyceae</taxon>
        <taxon>Pyrenomonadales</taxon>
        <taxon>Geminigeraceae</taxon>
        <taxon>Guillardia</taxon>
    </lineage>
</organism>
<evidence type="ECO:0000256" key="3">
    <source>
        <dbReference type="ARBA" id="ARBA00022884"/>
    </source>
</evidence>
<dbReference type="FunFam" id="3.90.930.12:FF:000008">
    <property type="entry name" value="50S ribosomal protein L6"/>
    <property type="match status" value="1"/>
</dbReference>
<evidence type="ECO:0000256" key="2">
    <source>
        <dbReference type="ARBA" id="ARBA00022730"/>
    </source>
</evidence>
<proteinExistence type="inferred from homology"/>
<keyword evidence="3" id="KW-0694">RNA-binding</keyword>
<evidence type="ECO:0008006" key="7">
    <source>
        <dbReference type="Google" id="ProtNLM"/>
    </source>
</evidence>
<reference evidence="6" key="1">
    <citation type="submission" date="2021-01" db="EMBL/GenBank/DDBJ databases">
        <authorList>
            <person name="Corre E."/>
            <person name="Pelletier E."/>
            <person name="Niang G."/>
            <person name="Scheremetjew M."/>
            <person name="Finn R."/>
            <person name="Kale V."/>
            <person name="Holt S."/>
            <person name="Cochrane G."/>
            <person name="Meng A."/>
            <person name="Brown T."/>
            <person name="Cohen L."/>
        </authorList>
    </citation>
    <scope>NUCLEOTIDE SEQUENCE</scope>
    <source>
        <strain evidence="6">CCMP 2712</strain>
    </source>
</reference>
<accession>A0A7S4P371</accession>
<dbReference type="AlphaFoldDB" id="A0A7S4P371"/>
<dbReference type="EMBL" id="HBKN01035900">
    <property type="protein sequence ID" value="CAE2322208.1"/>
    <property type="molecule type" value="Transcribed_RNA"/>
</dbReference>
<dbReference type="PANTHER" id="PTHR11655:SF16">
    <property type="entry name" value="60S RIBOSOMAL PROTEIN L9"/>
    <property type="match status" value="1"/>
</dbReference>
<keyword evidence="5" id="KW-0687">Ribonucleoprotein</keyword>
<dbReference type="SUPFAM" id="SSF56053">
    <property type="entry name" value="Ribosomal protein L6"/>
    <property type="match status" value="1"/>
</dbReference>
<dbReference type="InterPro" id="IPR000702">
    <property type="entry name" value="Ribosomal_uL6-like"/>
</dbReference>
<dbReference type="InterPro" id="IPR036789">
    <property type="entry name" value="Ribosomal_uL6-like_a/b-dom_sf"/>
</dbReference>
<dbReference type="PANTHER" id="PTHR11655">
    <property type="entry name" value="60S/50S RIBOSOMAL PROTEIN L6/L9"/>
    <property type="match status" value="1"/>
</dbReference>
<dbReference type="GO" id="GO:0003735">
    <property type="term" value="F:structural constituent of ribosome"/>
    <property type="evidence" value="ECO:0007669"/>
    <property type="project" value="InterPro"/>
</dbReference>
<comment type="similarity">
    <text evidence="1">Belongs to the universal ribosomal protein uL6 family.</text>
</comment>
<name>A0A7S4P371_GUITH</name>
<dbReference type="GO" id="GO:0019843">
    <property type="term" value="F:rRNA binding"/>
    <property type="evidence" value="ECO:0007669"/>
    <property type="project" value="UniProtKB-KW"/>
</dbReference>
<evidence type="ECO:0000256" key="4">
    <source>
        <dbReference type="ARBA" id="ARBA00022980"/>
    </source>
</evidence>
<evidence type="ECO:0000256" key="1">
    <source>
        <dbReference type="ARBA" id="ARBA00009356"/>
    </source>
</evidence>
<keyword evidence="2" id="KW-0699">rRNA-binding</keyword>
<evidence type="ECO:0000256" key="5">
    <source>
        <dbReference type="ARBA" id="ARBA00023274"/>
    </source>
</evidence>
<sequence length="102" mass="11484">MKLVYAHLPINVNCAKIGNSKVKNLIEIRNYLGQKVTFKVPMQEGCEVDRTKEKDEIVITGNSIEGVGTSVSQIQQMCQVKHKDIRKYLDGVYCTTKKVIGQ</sequence>
<dbReference type="GO" id="GO:0002181">
    <property type="term" value="P:cytoplasmic translation"/>
    <property type="evidence" value="ECO:0007669"/>
    <property type="project" value="TreeGrafter"/>
</dbReference>